<proteinExistence type="predicted"/>
<dbReference type="Proteomes" id="UP000030663">
    <property type="component" value="Unassembled WGS sequence"/>
</dbReference>
<feature type="compositionally biased region" description="Basic residues" evidence="1">
    <location>
        <begin position="108"/>
        <end position="119"/>
    </location>
</feature>
<reference evidence="2 3" key="1">
    <citation type="submission" date="2011-11" db="EMBL/GenBank/DDBJ databases">
        <title>The Genome Sequence of Fusarium oxysporum PHW815.</title>
        <authorList>
            <consortium name="The Broad Institute Genome Sequencing Platform"/>
            <person name="Ma L.-J."/>
            <person name="Gale L.R."/>
            <person name="Schwartz D.C."/>
            <person name="Zhou S."/>
            <person name="Corby-Kistler H."/>
            <person name="Young S.K."/>
            <person name="Zeng Q."/>
            <person name="Gargeya S."/>
            <person name="Fitzgerald M."/>
            <person name="Haas B."/>
            <person name="Abouelleil A."/>
            <person name="Alvarado L."/>
            <person name="Arachchi H.M."/>
            <person name="Berlin A."/>
            <person name="Brown A."/>
            <person name="Chapman S.B."/>
            <person name="Chen Z."/>
            <person name="Dunbar C."/>
            <person name="Freedman E."/>
            <person name="Gearin G."/>
            <person name="Goldberg J."/>
            <person name="Griggs A."/>
            <person name="Gujja S."/>
            <person name="Heiman D."/>
            <person name="Howarth C."/>
            <person name="Larson L."/>
            <person name="Lui A."/>
            <person name="MacDonald P.J.P."/>
            <person name="Montmayeur A."/>
            <person name="Murphy C."/>
            <person name="Neiman D."/>
            <person name="Pearson M."/>
            <person name="Priest M."/>
            <person name="Roberts A."/>
            <person name="Saif S."/>
            <person name="Shea T."/>
            <person name="Shenoy N."/>
            <person name="Sisk P."/>
            <person name="Stolte C."/>
            <person name="Sykes S."/>
            <person name="Wortman J."/>
            <person name="Nusbaum C."/>
            <person name="Birren B."/>
        </authorList>
    </citation>
    <scope>NUCLEOTIDE SEQUENCE [LARGE SCALE GENOMIC DNA]</scope>
    <source>
        <strain evidence="2 3">54005</strain>
    </source>
</reference>
<dbReference type="EMBL" id="KI979842">
    <property type="protein sequence ID" value="EXK75755.1"/>
    <property type="molecule type" value="Genomic_DNA"/>
</dbReference>
<evidence type="ECO:0000313" key="3">
    <source>
        <dbReference type="Proteomes" id="UP000030663"/>
    </source>
</evidence>
<evidence type="ECO:0000313" key="2">
    <source>
        <dbReference type="EMBL" id="EXK75755.1"/>
    </source>
</evidence>
<name>X0B0Y1_FUSOX</name>
<accession>X0B0Y1</accession>
<gene>
    <name evidence="2" type="ORF">FOQG_19480</name>
</gene>
<protein>
    <submittedName>
        <fullName evidence="2">Uncharacterized protein</fullName>
    </submittedName>
</protein>
<keyword evidence="3" id="KW-1185">Reference proteome</keyword>
<dbReference type="HOGENOM" id="CLU_2061610_0_0_1"/>
<organism evidence="2 3">
    <name type="scientific">Fusarium oxysporum f. sp. raphani 54005</name>
    <dbReference type="NCBI Taxonomy" id="1089458"/>
    <lineage>
        <taxon>Eukaryota</taxon>
        <taxon>Fungi</taxon>
        <taxon>Dikarya</taxon>
        <taxon>Ascomycota</taxon>
        <taxon>Pezizomycotina</taxon>
        <taxon>Sordariomycetes</taxon>
        <taxon>Hypocreomycetidae</taxon>
        <taxon>Hypocreales</taxon>
        <taxon>Nectriaceae</taxon>
        <taxon>Fusarium</taxon>
        <taxon>Fusarium oxysporum species complex</taxon>
    </lineage>
</organism>
<evidence type="ECO:0000256" key="1">
    <source>
        <dbReference type="SAM" id="MobiDB-lite"/>
    </source>
</evidence>
<feature type="region of interest" description="Disordered" evidence="1">
    <location>
        <begin position="96"/>
        <end position="119"/>
    </location>
</feature>
<sequence>MSPSSAVIFTRSVSKIQLVGLISYAHRASYMIAYLEPFLTVNATVQIHASVPSRKTPILSRNTSNTLAVPFLPCRPSLQNAIKLAILVLLFHNGTASSQTSRPSHCLSGRHRLHYPKTP</sequence>
<dbReference type="AlphaFoldDB" id="X0B0Y1"/>